<dbReference type="SMART" id="SM00387">
    <property type="entry name" value="HATPase_c"/>
    <property type="match status" value="1"/>
</dbReference>
<keyword evidence="7" id="KW-0067">ATP-binding</keyword>
<dbReference type="EC" id="2.7.13.3" evidence="2"/>
<dbReference type="PANTHER" id="PTHR43065">
    <property type="entry name" value="SENSOR HISTIDINE KINASE"/>
    <property type="match status" value="1"/>
</dbReference>
<dbReference type="OrthoDB" id="239518at2"/>
<keyword evidence="3" id="KW-0597">Phosphoprotein</keyword>
<dbReference type="InterPro" id="IPR036097">
    <property type="entry name" value="HisK_dim/P_sf"/>
</dbReference>
<dbReference type="RefSeq" id="WP_146439505.1">
    <property type="nucleotide sequence ID" value="NZ_SJPL01000001.1"/>
</dbReference>
<proteinExistence type="predicted"/>
<evidence type="ECO:0000313" key="12">
    <source>
        <dbReference type="Proteomes" id="UP000317238"/>
    </source>
</evidence>
<dbReference type="SUPFAM" id="SSF47384">
    <property type="entry name" value="Homodimeric domain of signal transducing histidine kinase"/>
    <property type="match status" value="1"/>
</dbReference>
<dbReference type="Proteomes" id="UP000317238">
    <property type="component" value="Unassembled WGS sequence"/>
</dbReference>
<dbReference type="Gene3D" id="1.10.287.130">
    <property type="match status" value="1"/>
</dbReference>
<organism evidence="11 12">
    <name type="scientific">Crateriforma conspicua</name>
    <dbReference type="NCBI Taxonomy" id="2527996"/>
    <lineage>
        <taxon>Bacteria</taxon>
        <taxon>Pseudomonadati</taxon>
        <taxon>Planctomycetota</taxon>
        <taxon>Planctomycetia</taxon>
        <taxon>Planctomycetales</taxon>
        <taxon>Planctomycetaceae</taxon>
        <taxon>Crateriforma</taxon>
    </lineage>
</organism>
<feature type="region of interest" description="Disordered" evidence="9">
    <location>
        <begin position="75"/>
        <end position="108"/>
    </location>
</feature>
<dbReference type="Pfam" id="PF02518">
    <property type="entry name" value="HATPase_c"/>
    <property type="match status" value="1"/>
</dbReference>
<dbReference type="SUPFAM" id="SSF55874">
    <property type="entry name" value="ATPase domain of HSP90 chaperone/DNA topoisomerase II/histidine kinase"/>
    <property type="match status" value="1"/>
</dbReference>
<evidence type="ECO:0000256" key="7">
    <source>
        <dbReference type="ARBA" id="ARBA00022840"/>
    </source>
</evidence>
<dbReference type="Pfam" id="PF00512">
    <property type="entry name" value="HisKA"/>
    <property type="match status" value="1"/>
</dbReference>
<comment type="catalytic activity">
    <reaction evidence="1">
        <text>ATP + protein L-histidine = ADP + protein N-phospho-L-histidine.</text>
        <dbReference type="EC" id="2.7.13.3"/>
    </reaction>
</comment>
<dbReference type="AlphaFoldDB" id="A0A5C5Y547"/>
<protein>
    <recommendedName>
        <fullName evidence="2">histidine kinase</fullName>
        <ecNumber evidence="2">2.7.13.3</ecNumber>
    </recommendedName>
</protein>
<dbReference type="Gene3D" id="3.30.565.10">
    <property type="entry name" value="Histidine kinase-like ATPase, C-terminal domain"/>
    <property type="match status" value="1"/>
</dbReference>
<name>A0A5C5Y547_9PLAN</name>
<keyword evidence="8" id="KW-0902">Two-component regulatory system</keyword>
<evidence type="ECO:0000256" key="6">
    <source>
        <dbReference type="ARBA" id="ARBA00022777"/>
    </source>
</evidence>
<dbReference type="PANTHER" id="PTHR43065:SF10">
    <property type="entry name" value="PEROXIDE STRESS-ACTIVATED HISTIDINE KINASE MAK3"/>
    <property type="match status" value="1"/>
</dbReference>
<evidence type="ECO:0000256" key="4">
    <source>
        <dbReference type="ARBA" id="ARBA00022679"/>
    </source>
</evidence>
<dbReference type="InterPro" id="IPR003594">
    <property type="entry name" value="HATPase_dom"/>
</dbReference>
<dbReference type="InterPro" id="IPR036890">
    <property type="entry name" value="HATPase_C_sf"/>
</dbReference>
<evidence type="ECO:0000256" key="3">
    <source>
        <dbReference type="ARBA" id="ARBA00022553"/>
    </source>
</evidence>
<keyword evidence="5" id="KW-0547">Nucleotide-binding</keyword>
<keyword evidence="6" id="KW-0418">Kinase</keyword>
<dbReference type="InterPro" id="IPR003661">
    <property type="entry name" value="HisK_dim/P_dom"/>
</dbReference>
<evidence type="ECO:0000256" key="2">
    <source>
        <dbReference type="ARBA" id="ARBA00012438"/>
    </source>
</evidence>
<evidence type="ECO:0000313" key="11">
    <source>
        <dbReference type="EMBL" id="TWT70846.1"/>
    </source>
</evidence>
<sequence>MRLLPCLRIAGQRWWLPLSAGAADVLMHIMLMSGGDTPARSVGSAVDRLAEQINDDPPLMIFTALAMTASGAMSETGKTFETDRQRGNMAAQDQSWTPDAKTNEDVSRRRVTTTELACWLSSHTIDLFSDGDAFLAAPEVTPTTRARWGELQSYFATLPRHHWIDQADLWLEVFGTQVSQDWKRTWLCWDDPAEQDDMPRGQGSAPPTVTPLQRLARQRKQQLALESEFEFQLEQVKLASLKELAYGLSHEINNPLTNISTRAQQLQRDEADPQRRASLQRIVDQAYRAHEMIADLMFYANPPQPEFSVGDVTPVVQVAIGDWMDHADEQAIQIRSDLPSSLPPVKFDADMLRETLAALIQNAIEAIGRHGTVIVSTQVNGDRPNDDDPADHHRWIKIHVADSGPGLSPQARRHAFDPYFSGREAGRGLGLGLCRAYRIVQLHQGRIHLAGGAAGCVATIQLPIALPSASLNMANTSTSR</sequence>
<gene>
    <name evidence="11" type="primary">zraS_5</name>
    <name evidence="11" type="ORF">Pan14r_31540</name>
</gene>
<evidence type="ECO:0000256" key="1">
    <source>
        <dbReference type="ARBA" id="ARBA00000085"/>
    </source>
</evidence>
<keyword evidence="4 11" id="KW-0808">Transferase</keyword>
<dbReference type="CDD" id="cd00082">
    <property type="entry name" value="HisKA"/>
    <property type="match status" value="1"/>
</dbReference>
<feature type="domain" description="Histidine kinase" evidence="10">
    <location>
        <begin position="247"/>
        <end position="466"/>
    </location>
</feature>
<evidence type="ECO:0000256" key="5">
    <source>
        <dbReference type="ARBA" id="ARBA00022741"/>
    </source>
</evidence>
<dbReference type="SMART" id="SM00388">
    <property type="entry name" value="HisKA"/>
    <property type="match status" value="1"/>
</dbReference>
<dbReference type="InterPro" id="IPR004358">
    <property type="entry name" value="Sig_transdc_His_kin-like_C"/>
</dbReference>
<reference evidence="11 12" key="1">
    <citation type="submission" date="2019-02" db="EMBL/GenBank/DDBJ databases">
        <title>Deep-cultivation of Planctomycetes and their phenomic and genomic characterization uncovers novel biology.</title>
        <authorList>
            <person name="Wiegand S."/>
            <person name="Jogler M."/>
            <person name="Boedeker C."/>
            <person name="Pinto D."/>
            <person name="Vollmers J."/>
            <person name="Rivas-Marin E."/>
            <person name="Kohn T."/>
            <person name="Peeters S.H."/>
            <person name="Heuer A."/>
            <person name="Rast P."/>
            <person name="Oberbeckmann S."/>
            <person name="Bunk B."/>
            <person name="Jeske O."/>
            <person name="Meyerdierks A."/>
            <person name="Storesund J.E."/>
            <person name="Kallscheuer N."/>
            <person name="Luecker S."/>
            <person name="Lage O.M."/>
            <person name="Pohl T."/>
            <person name="Merkel B.J."/>
            <person name="Hornburger P."/>
            <person name="Mueller R.-W."/>
            <person name="Bruemmer F."/>
            <person name="Labrenz M."/>
            <person name="Spormann A.M."/>
            <person name="Op Den Camp H."/>
            <person name="Overmann J."/>
            <person name="Amann R."/>
            <person name="Jetten M.S.M."/>
            <person name="Mascher T."/>
            <person name="Medema M.H."/>
            <person name="Devos D.P."/>
            <person name="Kaster A.-K."/>
            <person name="Ovreas L."/>
            <person name="Rohde M."/>
            <person name="Galperin M.Y."/>
            <person name="Jogler C."/>
        </authorList>
    </citation>
    <scope>NUCLEOTIDE SEQUENCE [LARGE SCALE GENOMIC DNA]</scope>
    <source>
        <strain evidence="11 12">Pan14r</strain>
    </source>
</reference>
<dbReference type="EMBL" id="SJPL01000001">
    <property type="protein sequence ID" value="TWT70846.1"/>
    <property type="molecule type" value="Genomic_DNA"/>
</dbReference>
<dbReference type="PROSITE" id="PS50109">
    <property type="entry name" value="HIS_KIN"/>
    <property type="match status" value="1"/>
</dbReference>
<accession>A0A5C5Y547</accession>
<dbReference type="PRINTS" id="PR00344">
    <property type="entry name" value="BCTRLSENSOR"/>
</dbReference>
<dbReference type="GO" id="GO:0000155">
    <property type="term" value="F:phosphorelay sensor kinase activity"/>
    <property type="evidence" value="ECO:0007669"/>
    <property type="project" value="InterPro"/>
</dbReference>
<evidence type="ECO:0000259" key="10">
    <source>
        <dbReference type="PROSITE" id="PS50109"/>
    </source>
</evidence>
<comment type="caution">
    <text evidence="11">The sequence shown here is derived from an EMBL/GenBank/DDBJ whole genome shotgun (WGS) entry which is preliminary data.</text>
</comment>
<evidence type="ECO:0000256" key="9">
    <source>
        <dbReference type="SAM" id="MobiDB-lite"/>
    </source>
</evidence>
<dbReference type="GO" id="GO:0005524">
    <property type="term" value="F:ATP binding"/>
    <property type="evidence" value="ECO:0007669"/>
    <property type="project" value="UniProtKB-KW"/>
</dbReference>
<evidence type="ECO:0000256" key="8">
    <source>
        <dbReference type="ARBA" id="ARBA00023012"/>
    </source>
</evidence>
<dbReference type="InterPro" id="IPR005467">
    <property type="entry name" value="His_kinase_dom"/>
</dbReference>
<keyword evidence="12" id="KW-1185">Reference proteome</keyword>